<dbReference type="EMBL" id="JAQOMS010000002">
    <property type="protein sequence ID" value="MDC2888714.1"/>
    <property type="molecule type" value="Genomic_DNA"/>
</dbReference>
<dbReference type="Proteomes" id="UP001528411">
    <property type="component" value="Unassembled WGS sequence"/>
</dbReference>
<sequence length="60" mass="6690">MLEQDVWSIKKGTYIVAKDGIDPFIVKVQVLPSNTRVKPIGKNPLIKNQWSSLKVLAVAN</sequence>
<keyword evidence="2" id="KW-1185">Reference proteome</keyword>
<organism evidence="1 2">
    <name type="scientific">Psychrosphaera algicola</name>
    <dbReference type="NCBI Taxonomy" id="3023714"/>
    <lineage>
        <taxon>Bacteria</taxon>
        <taxon>Pseudomonadati</taxon>
        <taxon>Pseudomonadota</taxon>
        <taxon>Gammaproteobacteria</taxon>
        <taxon>Alteromonadales</taxon>
        <taxon>Pseudoalteromonadaceae</taxon>
        <taxon>Psychrosphaera</taxon>
    </lineage>
</organism>
<name>A0ABT5FCF1_9GAMM</name>
<proteinExistence type="predicted"/>
<dbReference type="RefSeq" id="WP_272180297.1">
    <property type="nucleotide sequence ID" value="NZ_JAQOMS010000002.1"/>
</dbReference>
<protein>
    <submittedName>
        <fullName evidence="1">Uncharacterized protein</fullName>
    </submittedName>
</protein>
<reference evidence="1 2" key="1">
    <citation type="submission" date="2023-01" db="EMBL/GenBank/DDBJ databases">
        <title>Psychrosphaera sp. nov., isolated from marine algae.</title>
        <authorList>
            <person name="Bayburt H."/>
            <person name="Choi B.J."/>
            <person name="Kim J.M."/>
            <person name="Choi D.G."/>
            <person name="Jeon C.O."/>
        </authorList>
    </citation>
    <scope>NUCLEOTIDE SEQUENCE [LARGE SCALE GENOMIC DNA]</scope>
    <source>
        <strain evidence="1 2">G1-22</strain>
    </source>
</reference>
<evidence type="ECO:0000313" key="2">
    <source>
        <dbReference type="Proteomes" id="UP001528411"/>
    </source>
</evidence>
<evidence type="ECO:0000313" key="1">
    <source>
        <dbReference type="EMBL" id="MDC2888714.1"/>
    </source>
</evidence>
<accession>A0ABT5FCF1</accession>
<comment type="caution">
    <text evidence="1">The sequence shown here is derived from an EMBL/GenBank/DDBJ whole genome shotgun (WGS) entry which is preliminary data.</text>
</comment>
<gene>
    <name evidence="1" type="ORF">PN838_07965</name>
</gene>